<evidence type="ECO:0000313" key="3">
    <source>
        <dbReference type="Proteomes" id="UP000671862"/>
    </source>
</evidence>
<gene>
    <name evidence="2" type="ORF">JYK00_02175</name>
</gene>
<dbReference type="InterPro" id="IPR052716">
    <property type="entry name" value="MOSC_domain"/>
</dbReference>
<keyword evidence="3" id="KW-1185">Reference proteome</keyword>
<dbReference type="Gene3D" id="2.40.33.20">
    <property type="entry name" value="PK beta-barrel domain-like"/>
    <property type="match status" value="1"/>
</dbReference>
<dbReference type="SUPFAM" id="SSF50800">
    <property type="entry name" value="PK beta-barrel domain-like"/>
    <property type="match status" value="1"/>
</dbReference>
<dbReference type="PANTHER" id="PTHR36930:SF1">
    <property type="entry name" value="MOSC DOMAIN-CONTAINING PROTEIN"/>
    <property type="match status" value="1"/>
</dbReference>
<dbReference type="RefSeq" id="WP_207567078.1">
    <property type="nucleotide sequence ID" value="NZ_CP071446.1"/>
</dbReference>
<dbReference type="InterPro" id="IPR011037">
    <property type="entry name" value="Pyrv_Knase-like_insert_dom_sf"/>
</dbReference>
<accession>A0ABX7S704</accession>
<name>A0ABX7S704_9BACT</name>
<dbReference type="PANTHER" id="PTHR36930">
    <property type="entry name" value="METAL-SULFUR CLUSTER BIOSYNTHESIS PROTEINS YUAD-RELATED"/>
    <property type="match status" value="1"/>
</dbReference>
<sequence length="152" mass="16998">MKKIIGKIVSLNISEKRGTIKKPVEQVELIENFGIRGDAHAGNWLRQVSMLAVESIEKMRKKGIDIEYGEFAENITIEAEKIYKWKLGAKIKIKEAVLEVTQIGKQCHDFCDIKKRVGTCVMPLEGVFLKVIKGGIISVGDVVEIISEVNES</sequence>
<dbReference type="InterPro" id="IPR005302">
    <property type="entry name" value="MoCF_Sase_C"/>
</dbReference>
<dbReference type="EMBL" id="CP071446">
    <property type="protein sequence ID" value="QTA38359.1"/>
    <property type="molecule type" value="Genomic_DNA"/>
</dbReference>
<reference evidence="2 3" key="1">
    <citation type="submission" date="2021-03" db="EMBL/GenBank/DDBJ databases">
        <title>Thermosipho ferrireducens sp.nov., an anaerobic thermophilic iron-reducing bacterium isolated from a deep-sea hydrothermal sulfide deposits.</title>
        <authorList>
            <person name="Zeng X."/>
            <person name="Chen Y."/>
            <person name="Shao Z."/>
        </authorList>
    </citation>
    <scope>NUCLEOTIDE SEQUENCE [LARGE SCALE GENOMIC DNA]</scope>
    <source>
        <strain evidence="2 3">JL129W03</strain>
    </source>
</reference>
<protein>
    <submittedName>
        <fullName evidence="2">MOSC domain-containing protein</fullName>
    </submittedName>
</protein>
<proteinExistence type="predicted"/>
<dbReference type="Proteomes" id="UP000671862">
    <property type="component" value="Chromosome"/>
</dbReference>
<feature type="domain" description="MOSC" evidence="1">
    <location>
        <begin position="22"/>
        <end position="146"/>
    </location>
</feature>
<evidence type="ECO:0000259" key="1">
    <source>
        <dbReference type="PROSITE" id="PS51340"/>
    </source>
</evidence>
<dbReference type="PROSITE" id="PS51340">
    <property type="entry name" value="MOSC"/>
    <property type="match status" value="1"/>
</dbReference>
<organism evidence="2 3">
    <name type="scientific">Thermosipho ferrireducens</name>
    <dbReference type="NCBI Taxonomy" id="2571116"/>
    <lineage>
        <taxon>Bacteria</taxon>
        <taxon>Thermotogati</taxon>
        <taxon>Thermotogota</taxon>
        <taxon>Thermotogae</taxon>
        <taxon>Thermotogales</taxon>
        <taxon>Fervidobacteriaceae</taxon>
        <taxon>Thermosipho</taxon>
    </lineage>
</organism>
<evidence type="ECO:0000313" key="2">
    <source>
        <dbReference type="EMBL" id="QTA38359.1"/>
    </source>
</evidence>
<dbReference type="Pfam" id="PF03473">
    <property type="entry name" value="MOSC"/>
    <property type="match status" value="1"/>
</dbReference>